<dbReference type="Proteomes" id="UP000422644">
    <property type="component" value="Chromosome"/>
</dbReference>
<dbReference type="AlphaFoldDB" id="A0A510K204"/>
<organism evidence="1 2">
    <name type="scientific">Leptotrichia trevisanii</name>
    <dbReference type="NCBI Taxonomy" id="109328"/>
    <lineage>
        <taxon>Bacteria</taxon>
        <taxon>Fusobacteriati</taxon>
        <taxon>Fusobacteriota</taxon>
        <taxon>Fusobacteriia</taxon>
        <taxon>Fusobacteriales</taxon>
        <taxon>Leptotrichiaceae</taxon>
        <taxon>Leptotrichia</taxon>
    </lineage>
</organism>
<gene>
    <name evidence="1" type="ORF">JMUB3870_0859</name>
</gene>
<evidence type="ECO:0000313" key="1">
    <source>
        <dbReference type="EMBL" id="BBM44741.1"/>
    </source>
</evidence>
<evidence type="ECO:0000313" key="2">
    <source>
        <dbReference type="Proteomes" id="UP000422644"/>
    </source>
</evidence>
<name>A0A510K204_9FUSO</name>
<reference evidence="1 2" key="1">
    <citation type="submission" date="2019-07" db="EMBL/GenBank/DDBJ databases">
        <title>Complete Genome Sequence of Leptotrichia trevisanii Strain JMUB3870.</title>
        <authorList>
            <person name="Watanabe S."/>
            <person name="Cui L."/>
        </authorList>
    </citation>
    <scope>NUCLEOTIDE SEQUENCE [LARGE SCALE GENOMIC DNA]</scope>
    <source>
        <strain evidence="1 2">JMUB3870</strain>
    </source>
</reference>
<dbReference type="EMBL" id="AP019831">
    <property type="protein sequence ID" value="BBM44741.1"/>
    <property type="molecule type" value="Genomic_DNA"/>
</dbReference>
<proteinExistence type="predicted"/>
<accession>A0A510K204</accession>
<keyword evidence="2" id="KW-1185">Reference proteome</keyword>
<protein>
    <submittedName>
        <fullName evidence="1">Uncharacterized protein</fullName>
    </submittedName>
</protein>
<sequence length="219" mass="23708">MITSQSQVTLRIVGKLLLTASENNSPEDEGEGIVSGIMGTLGMGTLFNQYKSVKHLFDKDNEAGEELSEALLSSNLLSSSGITESVAKKTKESSKSKLVSQVLGVSSVLPMTNSFTNGIGNSLKGMFGGLGNFGESNLYDQNKQNVKELSLWAMTYGDEKSTRDVMVQTDLGGGKTFELYFPKMYVDSFNQDFSVGNGEGYFVLNLKQTGFNEDGINLK</sequence>